<dbReference type="AlphaFoldDB" id="A0A0P9EMW2"/>
<dbReference type="OrthoDB" id="343070at2759"/>
<evidence type="ECO:0000259" key="3">
    <source>
        <dbReference type="Pfam" id="PF07926"/>
    </source>
</evidence>
<name>A0A0P9EMW2_RHOGW</name>
<evidence type="ECO:0000256" key="2">
    <source>
        <dbReference type="SAM" id="MobiDB-lite"/>
    </source>
</evidence>
<dbReference type="RefSeq" id="XP_018269272.1">
    <property type="nucleotide sequence ID" value="XM_018412845.1"/>
</dbReference>
<dbReference type="GO" id="GO:0006606">
    <property type="term" value="P:protein import into nucleus"/>
    <property type="evidence" value="ECO:0007669"/>
    <property type="project" value="InterPro"/>
</dbReference>
<dbReference type="EMBL" id="KQ474083">
    <property type="protein sequence ID" value="KPV73223.1"/>
    <property type="molecule type" value="Genomic_DNA"/>
</dbReference>
<accession>A0A0P9EMW2</accession>
<proteinExistence type="predicted"/>
<feature type="non-terminal residue" evidence="4">
    <location>
        <position position="755"/>
    </location>
</feature>
<feature type="coiled-coil region" evidence="1">
    <location>
        <begin position="1"/>
        <end position="102"/>
    </location>
</feature>
<dbReference type="InterPro" id="IPR012929">
    <property type="entry name" value="Nucleoprot-TPR/MLP1-2_dom"/>
</dbReference>
<dbReference type="PANTHER" id="PTHR18898:SF2">
    <property type="entry name" value="NUCLEOPROTEIN TPR"/>
    <property type="match status" value="1"/>
</dbReference>
<sequence>MLELRSTADQLRHENTNLKSERSVLKSVEQRLGEENAALSKERAHLADLMRNLQTMQNELERSGNDARRRLEEQVNRLEAQAADLKDKLNQESDSNRQLALRKEIESKTFQERIDKLTADHSTTREKLVAAQTSQEHLEQRVRDLVLQVEAKEEKLVIFEGRSSSGETDTTRTVEEQLQVTVADLRNELRTAKADLERAKEHTKQYQAIAETQGESLREVTATYDEYKAATESSIAEKDSEIVSLRERLHSLTQDITASNTQNSELHKQIEAERVAFEKERKTFEDGLTSLRAADQSAREAQLAAQDDLRRQAQLARDAHDKYERELVAHADDVKKLAHVKDELNAVRATVREHEAAAQVARANLASSEESWARQKGTLQQELADVRKRCDELKEQNSTLAQHLETASASATQLQARHAAVSDSAAAAGEAGGADADTIEAITASHNASVEQLREVIRYLRREKDIIDLQLEFSKQEATRLRQQLDFTSRSLEEARQSLQEERSKTGDSLTSSAQHAELLESIHTAKLLRESNQTLRDENEANLRKVATLDTQLRQVQGELNPLKEHVATLQAEVKSKQHQIRLLEEDNERWKTRNQTILAKYERIDPEELQVLKAEVDKVQAALTASQAERDEISAKLTEQTNLAESMRANWQTGLERFKGLQAQARTTRDERNALVKTVEELKAQIEAGGNSDQVVAAATAQAQAQSQEALAELQARLAATESEKVALEARLAEQAAALAALEGEKTSLVTEK</sequence>
<dbReference type="Gene3D" id="1.10.287.1490">
    <property type="match status" value="1"/>
</dbReference>
<feature type="coiled-coil region" evidence="1">
    <location>
        <begin position="135"/>
        <end position="209"/>
    </location>
</feature>
<protein>
    <recommendedName>
        <fullName evidence="3">Nucleoprotein TPR/MLP1-2 domain-containing protein</fullName>
    </recommendedName>
</protein>
<keyword evidence="5" id="KW-1185">Reference proteome</keyword>
<gene>
    <name evidence="4" type="ORF">RHOBADRAFT_28975</name>
</gene>
<dbReference type="STRING" id="578459.A0A0P9EMW2"/>
<dbReference type="Pfam" id="PF07926">
    <property type="entry name" value="TPR_MLP1_2"/>
    <property type="match status" value="1"/>
</dbReference>
<feature type="coiled-coil region" evidence="1">
    <location>
        <begin position="568"/>
        <end position="631"/>
    </location>
</feature>
<dbReference type="Proteomes" id="UP000053890">
    <property type="component" value="Unassembled WGS sequence"/>
</dbReference>
<feature type="domain" description="Nucleoprotein TPR/MLP1-2" evidence="3">
    <location>
        <begin position="280"/>
        <end position="406"/>
    </location>
</feature>
<organism evidence="4 5">
    <name type="scientific">Rhodotorula graminis (strain WP1)</name>
    <dbReference type="NCBI Taxonomy" id="578459"/>
    <lineage>
        <taxon>Eukaryota</taxon>
        <taxon>Fungi</taxon>
        <taxon>Dikarya</taxon>
        <taxon>Basidiomycota</taxon>
        <taxon>Pucciniomycotina</taxon>
        <taxon>Microbotryomycetes</taxon>
        <taxon>Sporidiobolales</taxon>
        <taxon>Sporidiobolaceae</taxon>
        <taxon>Rhodotorula</taxon>
    </lineage>
</organism>
<dbReference type="GO" id="GO:0006406">
    <property type="term" value="P:mRNA export from nucleus"/>
    <property type="evidence" value="ECO:0007669"/>
    <property type="project" value="TreeGrafter"/>
</dbReference>
<feature type="coiled-coil region" evidence="1">
    <location>
        <begin position="306"/>
        <end position="403"/>
    </location>
</feature>
<reference evidence="4 5" key="1">
    <citation type="journal article" date="2015" name="Front. Microbiol.">
        <title>Genome sequence of the plant growth promoting endophytic yeast Rhodotorula graminis WP1.</title>
        <authorList>
            <person name="Firrincieli A."/>
            <person name="Otillar R."/>
            <person name="Salamov A."/>
            <person name="Schmutz J."/>
            <person name="Khan Z."/>
            <person name="Redman R.S."/>
            <person name="Fleck N.D."/>
            <person name="Lindquist E."/>
            <person name="Grigoriev I.V."/>
            <person name="Doty S.L."/>
        </authorList>
    </citation>
    <scope>NUCLEOTIDE SEQUENCE [LARGE SCALE GENOMIC DNA]</scope>
    <source>
        <strain evidence="4 5">WP1</strain>
    </source>
</reference>
<dbReference type="PANTHER" id="PTHR18898">
    <property type="entry name" value="NUCLEOPROTEIN TPR-RELATED"/>
    <property type="match status" value="1"/>
</dbReference>
<evidence type="ECO:0000313" key="4">
    <source>
        <dbReference type="EMBL" id="KPV73223.1"/>
    </source>
</evidence>
<evidence type="ECO:0000313" key="5">
    <source>
        <dbReference type="Proteomes" id="UP000053890"/>
    </source>
</evidence>
<dbReference type="OMA" id="EQMIPQL"/>
<keyword evidence="1" id="KW-0175">Coiled coil</keyword>
<dbReference type="GO" id="GO:0017056">
    <property type="term" value="F:structural constituent of nuclear pore"/>
    <property type="evidence" value="ECO:0007669"/>
    <property type="project" value="TreeGrafter"/>
</dbReference>
<feature type="coiled-coil region" evidence="1">
    <location>
        <begin position="667"/>
        <end position="747"/>
    </location>
</feature>
<feature type="region of interest" description="Disordered" evidence="2">
    <location>
        <begin position="492"/>
        <end position="514"/>
    </location>
</feature>
<evidence type="ECO:0000256" key="1">
    <source>
        <dbReference type="SAM" id="Coils"/>
    </source>
</evidence>
<dbReference type="GO" id="GO:0005643">
    <property type="term" value="C:nuclear pore"/>
    <property type="evidence" value="ECO:0007669"/>
    <property type="project" value="TreeGrafter"/>
</dbReference>
<dbReference type="GeneID" id="28973294"/>
<feature type="compositionally biased region" description="Basic and acidic residues" evidence="2">
    <location>
        <begin position="492"/>
        <end position="506"/>
    </location>
</feature>